<sequence>MLKYFMYLFLVYSITAQHEKDNPLAAMVHKTLRATARSCMEKTNATESDLMHLRNDPPFPHKAACIVTCLLKKIGIVEDQVFSKSGFMVIVGPLVFQNKKKLDHMKTVSENCEKEIKTDEDSCKLGNEIPQCVFKYAPELHFKS</sequence>
<evidence type="ECO:0000256" key="2">
    <source>
        <dbReference type="SAM" id="SignalP"/>
    </source>
</evidence>
<accession>A0A8B8IMC9</accession>
<dbReference type="GO" id="GO:0005615">
    <property type="term" value="C:extracellular space"/>
    <property type="evidence" value="ECO:0007669"/>
    <property type="project" value="TreeGrafter"/>
</dbReference>
<gene>
    <name evidence="4" type="primary">LOC113402278</name>
</gene>
<dbReference type="Pfam" id="PF01395">
    <property type="entry name" value="PBP_GOBP"/>
    <property type="match status" value="1"/>
</dbReference>
<dbReference type="Proteomes" id="UP001652626">
    <property type="component" value="Chromosome 22"/>
</dbReference>
<dbReference type="CDD" id="cd23992">
    <property type="entry name" value="PBP_GOBP"/>
    <property type="match status" value="1"/>
</dbReference>
<dbReference type="InterPro" id="IPR006170">
    <property type="entry name" value="PBP/GOBP"/>
</dbReference>
<evidence type="ECO:0000313" key="3">
    <source>
        <dbReference type="Proteomes" id="UP001652626"/>
    </source>
</evidence>
<reference evidence="4" key="1">
    <citation type="submission" date="2025-08" db="UniProtKB">
        <authorList>
            <consortium name="RefSeq"/>
        </authorList>
    </citation>
    <scope>IDENTIFICATION</scope>
    <source>
        <tissue evidence="4">Whole body</tissue>
    </source>
</reference>
<keyword evidence="1 2" id="KW-0732">Signal</keyword>
<dbReference type="PANTHER" id="PTHR11857">
    <property type="entry name" value="ODORANT BINDING PROTEIN-RELATED"/>
    <property type="match status" value="1"/>
</dbReference>
<dbReference type="Gene3D" id="1.10.238.20">
    <property type="entry name" value="Pheromone/general odorant binding protein domain"/>
    <property type="match status" value="1"/>
</dbReference>
<dbReference type="GeneID" id="113402278"/>
<feature type="signal peptide" evidence="2">
    <location>
        <begin position="1"/>
        <end position="16"/>
    </location>
</feature>
<protein>
    <submittedName>
        <fullName evidence="4">General odorant-binding protein 19d-like</fullName>
    </submittedName>
</protein>
<organism evidence="3 4">
    <name type="scientific">Vanessa tameamea</name>
    <name type="common">Kamehameha butterfly</name>
    <dbReference type="NCBI Taxonomy" id="334116"/>
    <lineage>
        <taxon>Eukaryota</taxon>
        <taxon>Metazoa</taxon>
        <taxon>Ecdysozoa</taxon>
        <taxon>Arthropoda</taxon>
        <taxon>Hexapoda</taxon>
        <taxon>Insecta</taxon>
        <taxon>Pterygota</taxon>
        <taxon>Neoptera</taxon>
        <taxon>Endopterygota</taxon>
        <taxon>Lepidoptera</taxon>
        <taxon>Glossata</taxon>
        <taxon>Ditrysia</taxon>
        <taxon>Papilionoidea</taxon>
        <taxon>Nymphalidae</taxon>
        <taxon>Nymphalinae</taxon>
        <taxon>Vanessa</taxon>
    </lineage>
</organism>
<dbReference type="SMART" id="SM00708">
    <property type="entry name" value="PhBP"/>
    <property type="match status" value="1"/>
</dbReference>
<dbReference type="OMA" id="HMKTVSE"/>
<dbReference type="GO" id="GO:0007608">
    <property type="term" value="P:sensory perception of smell"/>
    <property type="evidence" value="ECO:0007669"/>
    <property type="project" value="TreeGrafter"/>
</dbReference>
<dbReference type="GO" id="GO:0005549">
    <property type="term" value="F:odorant binding"/>
    <property type="evidence" value="ECO:0007669"/>
    <property type="project" value="InterPro"/>
</dbReference>
<name>A0A8B8IMC9_VANTA</name>
<dbReference type="InterPro" id="IPR036728">
    <property type="entry name" value="PBP_GOBP_sf"/>
</dbReference>
<dbReference type="RefSeq" id="XP_026498260.2">
    <property type="nucleotide sequence ID" value="XM_026642475.2"/>
</dbReference>
<feature type="chain" id="PRO_5047472350" evidence="2">
    <location>
        <begin position="17"/>
        <end position="144"/>
    </location>
</feature>
<evidence type="ECO:0000313" key="4">
    <source>
        <dbReference type="RefSeq" id="XP_026498260.2"/>
    </source>
</evidence>
<dbReference type="OrthoDB" id="6595846at2759"/>
<dbReference type="SUPFAM" id="SSF47565">
    <property type="entry name" value="Insect pheromone/odorant-binding proteins"/>
    <property type="match status" value="1"/>
</dbReference>
<keyword evidence="3" id="KW-1185">Reference proteome</keyword>
<proteinExistence type="predicted"/>
<evidence type="ECO:0000256" key="1">
    <source>
        <dbReference type="ARBA" id="ARBA00022729"/>
    </source>
</evidence>
<dbReference type="AlphaFoldDB" id="A0A8B8IMC9"/>